<accession>A0A140E9L7</accession>
<dbReference type="EMBL" id="KT751091">
    <property type="protein sequence ID" value="AMK92586.1"/>
    <property type="molecule type" value="Genomic_DNA"/>
</dbReference>
<feature type="compositionally biased region" description="Basic and acidic residues" evidence="1">
    <location>
        <begin position="58"/>
        <end position="78"/>
    </location>
</feature>
<geneLocation type="plasmid" evidence="2">
    <name>pANS</name>
</geneLocation>
<dbReference type="AlphaFoldDB" id="A0A140E9L7"/>
<evidence type="ECO:0000256" key="1">
    <source>
        <dbReference type="SAM" id="MobiDB-lite"/>
    </source>
</evidence>
<sequence>MAESQSLPEFARANGVAPQAIHQAIAAGRITSVWKVGSRWHVDPVAAAREWAANTDPSRIRNDGGGRGKRREPPSAEQLEARRLKAHYRAELLRLDVEERERSLVDAEDIASTWAAESKRVIDRFATVPAACVRSIEAVTGELPPEKREAIAALLQRELSQALEPLSGVSA</sequence>
<dbReference type="RefSeq" id="WP_040113202.1">
    <property type="nucleotide sequence ID" value="NZ_CP130604.1"/>
</dbReference>
<organism evidence="2">
    <name type="scientific">Synechococcus elongatus (strain ATCC 33912 / PCC 7942 / FACHB-805)</name>
    <name type="common">Anacystis nidulans R2</name>
    <dbReference type="NCBI Taxonomy" id="1140"/>
    <lineage>
        <taxon>Bacteria</taxon>
        <taxon>Bacillati</taxon>
        <taxon>Cyanobacteriota</taxon>
        <taxon>Cyanophyceae</taxon>
        <taxon>Synechococcales</taxon>
        <taxon>Synechococcaceae</taxon>
        <taxon>Synechococcus</taxon>
    </lineage>
</organism>
<keyword evidence="2" id="KW-0614">Plasmid</keyword>
<name>A0A140E9L7_SYNE7</name>
<protein>
    <submittedName>
        <fullName evidence="2">Uncharacterized protein</fullName>
    </submittedName>
</protein>
<reference evidence="2" key="1">
    <citation type="submission" date="2015-09" db="EMBL/GenBank/DDBJ databases">
        <title>Self-replicating shuttle vectors based on pANS, a small endogenous plasmid of the unicellular cyanobacterium Synechococcus elongatus PCC7942.</title>
        <authorList>
            <person name="Chen Y."/>
            <person name="Golden S.S."/>
            <person name="Golden J.W."/>
        </authorList>
    </citation>
    <scope>NUCLEOTIDE SEQUENCE</scope>
    <source>
        <strain evidence="2">PCC 7942</strain>
        <plasmid evidence="2">pANS</plasmid>
    </source>
</reference>
<dbReference type="GeneID" id="72431573"/>
<proteinExistence type="predicted"/>
<feature type="region of interest" description="Disordered" evidence="1">
    <location>
        <begin position="53"/>
        <end position="78"/>
    </location>
</feature>
<evidence type="ECO:0000313" key="2">
    <source>
        <dbReference type="EMBL" id="AMK92586.1"/>
    </source>
</evidence>